<dbReference type="EMBL" id="FN543093">
    <property type="protein sequence ID" value="CBA30182.1"/>
    <property type="molecule type" value="Genomic_DNA"/>
</dbReference>
<gene>
    <name evidence="1" type="ordered locus">Ctu_17880</name>
</gene>
<dbReference type="PATRIC" id="fig|693216.3.peg.1696"/>
<keyword evidence="2" id="KW-1185">Reference proteome</keyword>
<protein>
    <submittedName>
        <fullName evidence="1">Uncharacterized protein</fullName>
    </submittedName>
</protein>
<accession>C9Y1U8</accession>
<dbReference type="KEGG" id="ctu:CTU_17880"/>
<evidence type="ECO:0000313" key="1">
    <source>
        <dbReference type="EMBL" id="CBA30182.1"/>
    </source>
</evidence>
<reference evidence="2" key="2">
    <citation type="journal article" date="2011" name="J. Bacteriol.">
        <title>Complete genome sequence of Cronobacter turicensis LMG 23827, a food-borne pathogen causing deaths in neonates.</title>
        <authorList>
            <person name="Stephan R."/>
            <person name="Lehner A."/>
            <person name="Tischler P."/>
            <person name="Rattei T."/>
        </authorList>
    </citation>
    <scope>NUCLEOTIDE SEQUENCE [LARGE SCALE GENOMIC DNA]</scope>
    <source>
        <strain evidence="2">DSM 18703 / CCUG 55852 / LMG 23827 / z3032</strain>
    </source>
</reference>
<proteinExistence type="predicted"/>
<dbReference type="AlphaFoldDB" id="C9Y1U8"/>
<organism evidence="1 2">
    <name type="scientific">Cronobacter turicensis (strain DSM 18703 / CCUG 55852 / LMG 23827 / z3032)</name>
    <dbReference type="NCBI Taxonomy" id="693216"/>
    <lineage>
        <taxon>Bacteria</taxon>
        <taxon>Pseudomonadati</taxon>
        <taxon>Pseudomonadota</taxon>
        <taxon>Gammaproteobacteria</taxon>
        <taxon>Enterobacterales</taxon>
        <taxon>Enterobacteriaceae</taxon>
        <taxon>Cronobacter</taxon>
    </lineage>
</organism>
<evidence type="ECO:0000313" key="2">
    <source>
        <dbReference type="Proteomes" id="UP000002069"/>
    </source>
</evidence>
<sequence length="60" mass="6778">MLERYPEPEAATAHELQPGLGYCWITPDEAPAARVRLASRFALIRSHVQAMLEEAQDTLR</sequence>
<reference evidence="1 2" key="1">
    <citation type="journal article" date="2010" name="J. Bacteriol.">
        <title>Complete Genome Sequence of Cronobacter turicensis LMG 23827, a foodborne pathogen causing deaths in neonates.</title>
        <authorList>
            <person name="Stephan R."/>
            <person name="Lehner A."/>
            <person name="Tischler P."/>
            <person name="Rattei T."/>
        </authorList>
    </citation>
    <scope>NUCLEOTIDE SEQUENCE [LARGE SCALE GENOMIC DNA]</scope>
    <source>
        <strain evidence="2">DSM 18703 / CCUG 55852 / LMG 23827 / z3032</strain>
    </source>
</reference>
<dbReference type="Proteomes" id="UP000002069">
    <property type="component" value="Chromosome"/>
</dbReference>
<dbReference type="HOGENOM" id="CLU_2939296_0_0_6"/>
<name>C9Y1U8_CROTZ</name>